<dbReference type="PANTHER" id="PTHR48090:SF3">
    <property type="entry name" value="UNDECAPRENYL-PHOSPHATE 4-DEOXY-4-FORMAMIDO-L-ARABINOSE TRANSFERASE"/>
    <property type="match status" value="1"/>
</dbReference>
<dbReference type="CDD" id="cd04187">
    <property type="entry name" value="DPM1_like_bac"/>
    <property type="match status" value="1"/>
</dbReference>
<dbReference type="InterPro" id="IPR001173">
    <property type="entry name" value="Glyco_trans_2-like"/>
</dbReference>
<evidence type="ECO:0000313" key="11">
    <source>
        <dbReference type="Proteomes" id="UP000176409"/>
    </source>
</evidence>
<sequence length="310" mass="34822">MKTDVSVVVPVFNEKKSIVELQKEIESVFQKYHASFECVYVDDGSTDGSFEALQTIKKSSSAHIILIRLRKHLGKSAVLAVGFAHTNGDIIITLDADLQDDPQNIPALIDKLHEGYDVVVGWRRHRRDVWHKLLLSRVFNTVVSMVSGIPIHDFNVGLKCYTRQVIREIKLYGELHRYTPLLAHARGFTVAEIPITHYPRKYGSSKFGIGRIFHGGLDLVTTLFLLSFKYQPMNLFGAWGSVFISSGTAILVYLSVLHFIGEKIGTRPLLLFGILLFLFGIQLVFTGLLAELITSYKLSVDDYPVADVIE</sequence>
<dbReference type="InterPro" id="IPR050256">
    <property type="entry name" value="Glycosyltransferase_2"/>
</dbReference>
<evidence type="ECO:0000256" key="3">
    <source>
        <dbReference type="ARBA" id="ARBA00022679"/>
    </source>
</evidence>
<keyword evidence="4 8" id="KW-0812">Transmembrane</keyword>
<dbReference type="AlphaFoldDB" id="A0A1F6AW71"/>
<evidence type="ECO:0000256" key="7">
    <source>
        <dbReference type="ARBA" id="ARBA00023136"/>
    </source>
</evidence>
<evidence type="ECO:0000256" key="5">
    <source>
        <dbReference type="ARBA" id="ARBA00022985"/>
    </source>
</evidence>
<keyword evidence="6 8" id="KW-1133">Transmembrane helix</keyword>
<keyword evidence="1" id="KW-1003">Cell membrane</keyword>
<comment type="caution">
    <text evidence="10">The sequence shown here is derived from an EMBL/GenBank/DDBJ whole genome shotgun (WGS) entry which is preliminary data.</text>
</comment>
<accession>A0A1F6AW71</accession>
<dbReference type="Proteomes" id="UP000176409">
    <property type="component" value="Unassembled WGS sequence"/>
</dbReference>
<evidence type="ECO:0000256" key="2">
    <source>
        <dbReference type="ARBA" id="ARBA00022676"/>
    </source>
</evidence>
<dbReference type="GO" id="GO:0099621">
    <property type="term" value="F:undecaprenyl-phosphate 4-deoxy-4-formamido-L-arabinose transferase activity"/>
    <property type="evidence" value="ECO:0007669"/>
    <property type="project" value="TreeGrafter"/>
</dbReference>
<evidence type="ECO:0000256" key="1">
    <source>
        <dbReference type="ARBA" id="ARBA00022475"/>
    </source>
</evidence>
<dbReference type="Gene3D" id="3.90.550.10">
    <property type="entry name" value="Spore Coat Polysaccharide Biosynthesis Protein SpsA, Chain A"/>
    <property type="match status" value="1"/>
</dbReference>
<keyword evidence="2" id="KW-0328">Glycosyltransferase</keyword>
<evidence type="ECO:0000259" key="9">
    <source>
        <dbReference type="Pfam" id="PF00535"/>
    </source>
</evidence>
<evidence type="ECO:0000256" key="8">
    <source>
        <dbReference type="SAM" id="Phobius"/>
    </source>
</evidence>
<dbReference type="GO" id="GO:0009103">
    <property type="term" value="P:lipopolysaccharide biosynthetic process"/>
    <property type="evidence" value="ECO:0007669"/>
    <property type="project" value="UniProtKB-KW"/>
</dbReference>
<reference evidence="10 11" key="1">
    <citation type="journal article" date="2016" name="Nat. Commun.">
        <title>Thousands of microbial genomes shed light on interconnected biogeochemical processes in an aquifer system.</title>
        <authorList>
            <person name="Anantharaman K."/>
            <person name="Brown C.T."/>
            <person name="Hug L.A."/>
            <person name="Sharon I."/>
            <person name="Castelle C.J."/>
            <person name="Probst A.J."/>
            <person name="Thomas B.C."/>
            <person name="Singh A."/>
            <person name="Wilkins M.J."/>
            <person name="Karaoz U."/>
            <person name="Brodie E.L."/>
            <person name="Williams K.H."/>
            <person name="Hubbard S.S."/>
            <person name="Banfield J.F."/>
        </authorList>
    </citation>
    <scope>NUCLEOTIDE SEQUENCE [LARGE SCALE GENOMIC DNA]</scope>
</reference>
<feature type="transmembrane region" description="Helical" evidence="8">
    <location>
        <begin position="236"/>
        <end position="257"/>
    </location>
</feature>
<name>A0A1F6AW71_9BACT</name>
<keyword evidence="5" id="KW-0448">Lipopolysaccharide biosynthesis</keyword>
<dbReference type="GO" id="GO:0005886">
    <property type="term" value="C:plasma membrane"/>
    <property type="evidence" value="ECO:0007669"/>
    <property type="project" value="TreeGrafter"/>
</dbReference>
<proteinExistence type="predicted"/>
<feature type="domain" description="Glycosyltransferase 2-like" evidence="9">
    <location>
        <begin position="6"/>
        <end position="157"/>
    </location>
</feature>
<protein>
    <recommendedName>
        <fullName evidence="9">Glycosyltransferase 2-like domain-containing protein</fullName>
    </recommendedName>
</protein>
<dbReference type="Pfam" id="PF00535">
    <property type="entry name" value="Glycos_transf_2"/>
    <property type="match status" value="1"/>
</dbReference>
<dbReference type="PANTHER" id="PTHR48090">
    <property type="entry name" value="UNDECAPRENYL-PHOSPHATE 4-DEOXY-4-FORMAMIDO-L-ARABINOSE TRANSFERASE-RELATED"/>
    <property type="match status" value="1"/>
</dbReference>
<gene>
    <name evidence="10" type="ORF">A2973_01405</name>
</gene>
<dbReference type="InterPro" id="IPR029044">
    <property type="entry name" value="Nucleotide-diphossugar_trans"/>
</dbReference>
<keyword evidence="3" id="KW-0808">Transferase</keyword>
<evidence type="ECO:0000256" key="4">
    <source>
        <dbReference type="ARBA" id="ARBA00022692"/>
    </source>
</evidence>
<dbReference type="EMBL" id="MFJZ01000063">
    <property type="protein sequence ID" value="OGG28945.1"/>
    <property type="molecule type" value="Genomic_DNA"/>
</dbReference>
<dbReference type="SUPFAM" id="SSF53448">
    <property type="entry name" value="Nucleotide-diphospho-sugar transferases"/>
    <property type="match status" value="1"/>
</dbReference>
<feature type="transmembrane region" description="Helical" evidence="8">
    <location>
        <begin position="269"/>
        <end position="290"/>
    </location>
</feature>
<evidence type="ECO:0000313" key="10">
    <source>
        <dbReference type="EMBL" id="OGG28945.1"/>
    </source>
</evidence>
<evidence type="ECO:0000256" key="6">
    <source>
        <dbReference type="ARBA" id="ARBA00022989"/>
    </source>
</evidence>
<organism evidence="10 11">
    <name type="scientific">Candidatus Gottesmanbacteria bacterium RIFCSPLOWO2_01_FULL_49_10</name>
    <dbReference type="NCBI Taxonomy" id="1798396"/>
    <lineage>
        <taxon>Bacteria</taxon>
        <taxon>Candidatus Gottesmaniibacteriota</taxon>
    </lineage>
</organism>
<dbReference type="STRING" id="1798396.A2973_01405"/>
<keyword evidence="7 8" id="KW-0472">Membrane</keyword>